<dbReference type="GO" id="GO:0000287">
    <property type="term" value="F:magnesium ion binding"/>
    <property type="evidence" value="ECO:0007669"/>
    <property type="project" value="UniProtKB-UniRule"/>
</dbReference>
<evidence type="ECO:0000313" key="18">
    <source>
        <dbReference type="Proteomes" id="UP000050833"/>
    </source>
</evidence>
<feature type="domain" description="HPr kinase/phosphorylase C-terminal" evidence="16">
    <location>
        <begin position="139"/>
        <end position="307"/>
    </location>
</feature>
<dbReference type="InterPro" id="IPR011104">
    <property type="entry name" value="Hpr_kin/Pase_C"/>
</dbReference>
<proteinExistence type="inferred from homology"/>
<dbReference type="Gene3D" id="3.40.50.300">
    <property type="entry name" value="P-loop containing nucleotide triphosphate hydrolases"/>
    <property type="match status" value="1"/>
</dbReference>
<evidence type="ECO:0000259" key="16">
    <source>
        <dbReference type="Pfam" id="PF07475"/>
    </source>
</evidence>
<feature type="domain" description="HPr(Ser) kinase/phosphorylase N-terminal" evidence="15">
    <location>
        <begin position="7"/>
        <end position="136"/>
    </location>
</feature>
<comment type="similarity">
    <text evidence="3 14">Belongs to the HPrK/P family.</text>
</comment>
<keyword evidence="8 14" id="KW-0418">Kinase</keyword>
<dbReference type="InterPro" id="IPR011126">
    <property type="entry name" value="Hpr_kin/Pase_Hpr_N"/>
</dbReference>
<gene>
    <name evidence="14" type="primary">hprK</name>
    <name evidence="17" type="ORF">APZ18_01415</name>
</gene>
<dbReference type="EMBL" id="LLKB01000001">
    <property type="protein sequence ID" value="KQC86869.1"/>
    <property type="molecule type" value="Genomic_DNA"/>
</dbReference>
<dbReference type="GO" id="GO:0000155">
    <property type="term" value="F:phosphorelay sensor kinase activity"/>
    <property type="evidence" value="ECO:0007669"/>
    <property type="project" value="InterPro"/>
</dbReference>
<sequence length="320" mass="36277">MQGEYSVSLKDMIEALKLENCTPDVDINDIMITQNEVNRPALQLAGYFDYFDSSRIQIIGHVEHTYMQQKGMEHSVAMMERIMAGSEDKGQPPCIVYCREIWVEDEIVALANKYRVPLLRSRKATSPFMAELIRWLGAELAPRCSVHGVLVDIYGEGVLIMGESGIGKSEVALELIHRGHRLVSDDVVEIKRVSDNSLIGSSPDITRHFIELRGIGIIDAKALFGVESVKDWQEIDLVIKLEEFNKEQEYDRLGLEEQYIEFLDSKVVCHSIPIRPGRNVAIICESAAVNHRQKKMGYNAAVELYNRVTNNLAEKRKNNK</sequence>
<comment type="cofactor">
    <cofactor evidence="2 14">
        <name>Mg(2+)</name>
        <dbReference type="ChEBI" id="CHEBI:18420"/>
    </cofactor>
</comment>
<keyword evidence="7 14" id="KW-0547">Nucleotide-binding</keyword>
<evidence type="ECO:0000256" key="4">
    <source>
        <dbReference type="ARBA" id="ARBA00022527"/>
    </source>
</evidence>
<evidence type="ECO:0000256" key="6">
    <source>
        <dbReference type="ARBA" id="ARBA00022723"/>
    </source>
</evidence>
<accession>A0AAW3JW81</accession>
<feature type="binding site" evidence="14">
    <location>
        <position position="211"/>
    </location>
    <ligand>
        <name>Mg(2+)</name>
        <dbReference type="ChEBI" id="CHEBI:18420"/>
    </ligand>
</feature>
<comment type="catalytic activity">
    <reaction evidence="1 14">
        <text>[HPr protein]-L-serine + ATP = [HPr protein]-O-phospho-L-serine + ADP + H(+)</text>
        <dbReference type="Rhea" id="RHEA:46600"/>
        <dbReference type="Rhea" id="RHEA-COMP:11602"/>
        <dbReference type="Rhea" id="RHEA-COMP:11603"/>
        <dbReference type="ChEBI" id="CHEBI:15378"/>
        <dbReference type="ChEBI" id="CHEBI:29999"/>
        <dbReference type="ChEBI" id="CHEBI:30616"/>
        <dbReference type="ChEBI" id="CHEBI:83421"/>
        <dbReference type="ChEBI" id="CHEBI:456216"/>
    </reaction>
</comment>
<evidence type="ECO:0000256" key="5">
    <source>
        <dbReference type="ARBA" id="ARBA00022679"/>
    </source>
</evidence>
<keyword evidence="6 14" id="KW-0479">Metal-binding</keyword>
<keyword evidence="18" id="KW-1185">Reference proteome</keyword>
<evidence type="ECO:0000256" key="14">
    <source>
        <dbReference type="HAMAP-Rule" id="MF_01249"/>
    </source>
</evidence>
<evidence type="ECO:0000313" key="17">
    <source>
        <dbReference type="EMBL" id="KQC86869.1"/>
    </source>
</evidence>
<feature type="active site" evidence="14">
    <location>
        <position position="147"/>
    </location>
</feature>
<dbReference type="FunFam" id="3.40.50.300:FF:000174">
    <property type="entry name" value="HPr kinase/phosphorylase"/>
    <property type="match status" value="1"/>
</dbReference>
<protein>
    <recommendedName>
        <fullName evidence="14">HPr kinase/phosphorylase</fullName>
        <shortName evidence="14">HPrK/P</shortName>
        <ecNumber evidence="14">2.7.11.-</ecNumber>
        <ecNumber evidence="14">2.7.4.-</ecNumber>
    </recommendedName>
    <alternativeName>
        <fullName evidence="14">HPr(Ser) kinase/phosphorylase</fullName>
    </alternativeName>
</protein>
<dbReference type="CDD" id="cd01918">
    <property type="entry name" value="HprK_C"/>
    <property type="match status" value="1"/>
</dbReference>
<keyword evidence="9 14" id="KW-0067">ATP-binding</keyword>
<dbReference type="GO" id="GO:0004712">
    <property type="term" value="F:protein serine/threonine/tyrosine kinase activity"/>
    <property type="evidence" value="ECO:0007669"/>
    <property type="project" value="UniProtKB-UniRule"/>
</dbReference>
<dbReference type="GO" id="GO:0005524">
    <property type="term" value="F:ATP binding"/>
    <property type="evidence" value="ECO:0007669"/>
    <property type="project" value="UniProtKB-UniRule"/>
</dbReference>
<feature type="active site" description="Proton acceptor; for phosphorylation activity. Proton donor; for dephosphorylation activity" evidence="14">
    <location>
        <position position="186"/>
    </location>
</feature>
<evidence type="ECO:0000259" key="15">
    <source>
        <dbReference type="Pfam" id="PF02603"/>
    </source>
</evidence>
<evidence type="ECO:0000256" key="7">
    <source>
        <dbReference type="ARBA" id="ARBA00022741"/>
    </source>
</evidence>
<name>A0AAW3JW81_9FIRM</name>
<evidence type="ECO:0000256" key="13">
    <source>
        <dbReference type="ARBA" id="ARBA00047657"/>
    </source>
</evidence>
<keyword evidence="5 14" id="KW-0808">Transferase</keyword>
<dbReference type="PANTHER" id="PTHR30305">
    <property type="entry name" value="PROTEIN YJDM-RELATED"/>
    <property type="match status" value="1"/>
</dbReference>
<organism evidence="17 18">
    <name type="scientific">Butyribacter intestini</name>
    <dbReference type="NCBI Taxonomy" id="1703332"/>
    <lineage>
        <taxon>Bacteria</taxon>
        <taxon>Bacillati</taxon>
        <taxon>Bacillota</taxon>
        <taxon>Clostridia</taxon>
        <taxon>Lachnospirales</taxon>
        <taxon>Lachnospiraceae</taxon>
        <taxon>Butyribacter</taxon>
    </lineage>
</organism>
<dbReference type="Pfam" id="PF02603">
    <property type="entry name" value="Hpr_kinase_N"/>
    <property type="match status" value="1"/>
</dbReference>
<keyword evidence="10 14" id="KW-0460">Magnesium</keyword>
<dbReference type="SUPFAM" id="SSF53795">
    <property type="entry name" value="PEP carboxykinase-like"/>
    <property type="match status" value="1"/>
</dbReference>
<dbReference type="GO" id="GO:0004674">
    <property type="term" value="F:protein serine/threonine kinase activity"/>
    <property type="evidence" value="ECO:0007669"/>
    <property type="project" value="UniProtKB-KW"/>
</dbReference>
<evidence type="ECO:0000256" key="8">
    <source>
        <dbReference type="ARBA" id="ARBA00022777"/>
    </source>
</evidence>
<dbReference type="Proteomes" id="UP000050833">
    <property type="component" value="Unassembled WGS sequence"/>
</dbReference>
<feature type="active site" evidence="14">
    <location>
        <position position="168"/>
    </location>
</feature>
<dbReference type="Pfam" id="PF07475">
    <property type="entry name" value="Hpr_kinase_C"/>
    <property type="match status" value="1"/>
</dbReference>
<dbReference type="GO" id="GO:0006109">
    <property type="term" value="P:regulation of carbohydrate metabolic process"/>
    <property type="evidence" value="ECO:0007669"/>
    <property type="project" value="UniProtKB-UniRule"/>
</dbReference>
<feature type="region of interest" description="Important for the catalytic mechanism of both phosphorylation and dephosphorylation" evidence="14">
    <location>
        <begin position="210"/>
        <end position="219"/>
    </location>
</feature>
<feature type="region of interest" description="Important for the catalytic mechanism of dephosphorylation" evidence="14">
    <location>
        <begin position="273"/>
        <end position="278"/>
    </location>
</feature>
<keyword evidence="11 14" id="KW-0511">Multifunctional enzyme</keyword>
<comment type="domain">
    <text evidence="14">The Walker A ATP-binding motif also binds Pi and PPi.</text>
</comment>
<dbReference type="InterPro" id="IPR003755">
    <property type="entry name" value="HPr(Ser)_kin/Pase"/>
</dbReference>
<comment type="caution">
    <text evidence="17">The sequence shown here is derived from an EMBL/GenBank/DDBJ whole genome shotgun (WGS) entry which is preliminary data.</text>
</comment>
<reference evidence="17 18" key="1">
    <citation type="submission" date="2015-10" db="EMBL/GenBank/DDBJ databases">
        <title>Butyribacter intestini gen. nov., sp. nov., a butyric acid-producing bacterium of the family Lachnospiraceae isolated from the human faeces.</title>
        <authorList>
            <person name="Zou Y."/>
            <person name="Xue W."/>
            <person name="Luo G."/>
            <person name="Lv M."/>
        </authorList>
    </citation>
    <scope>NUCLEOTIDE SEQUENCE [LARGE SCALE GENOMIC DNA]</scope>
    <source>
        <strain evidence="17 18">TF01-11</strain>
    </source>
</reference>
<comment type="miscellaneous">
    <text evidence="14">Both phosphorylation and phosphorolysis are carried out by the same active site and suggest a common mechanism for both reactions.</text>
</comment>
<feature type="active site" evidence="14">
    <location>
        <position position="252"/>
    </location>
</feature>
<evidence type="ECO:0000256" key="1">
    <source>
        <dbReference type="ARBA" id="ARBA00001120"/>
    </source>
</evidence>
<dbReference type="InterPro" id="IPR028979">
    <property type="entry name" value="Ser_kin/Pase_Hpr-like_N_sf"/>
</dbReference>
<comment type="subunit">
    <text evidence="14">Homohexamer.</text>
</comment>
<dbReference type="NCBIfam" id="TIGR00679">
    <property type="entry name" value="hpr-ser"/>
    <property type="match status" value="1"/>
</dbReference>
<dbReference type="Gene3D" id="3.40.1390.20">
    <property type="entry name" value="HprK N-terminal domain-like"/>
    <property type="match status" value="1"/>
</dbReference>
<dbReference type="InterPro" id="IPR027417">
    <property type="entry name" value="P-loop_NTPase"/>
</dbReference>
<keyword evidence="12 14" id="KW-0119">Carbohydrate metabolism</keyword>
<dbReference type="HAMAP" id="MF_01249">
    <property type="entry name" value="HPr_kinase"/>
    <property type="match status" value="1"/>
</dbReference>
<dbReference type="PANTHER" id="PTHR30305:SF1">
    <property type="entry name" value="HPR KINASE_PHOSPHORYLASE"/>
    <property type="match status" value="1"/>
</dbReference>
<evidence type="ECO:0000256" key="3">
    <source>
        <dbReference type="ARBA" id="ARBA00006883"/>
    </source>
</evidence>
<comment type="function">
    <text evidence="14">Catalyzes the ATP- as well as the pyrophosphate-dependent phosphorylation of a specific serine residue in HPr, a phosphocarrier protein of the phosphoenolpyruvate-dependent sugar phosphotransferase system (PTS). HprK/P also catalyzes the pyrophosphate-producing, inorganic phosphate-dependent dephosphorylation (phosphorolysis) of seryl-phosphorylated HPr (P-Ser-HPr). The two antagonistic activities of HprK/P are regulated by several intracellular metabolites, which change their concentration in response to the absence or presence of rapidly metabolisable carbon sources (glucose, fructose, etc.) in the growth medium. Therefore, by controlling the phosphorylation state of HPr, HPrK/P is a sensor enzyme that plays a major role in the regulation of carbon metabolism and sugar transport: it mediates carbon catabolite repression (CCR), and regulates PTS-catalyzed carbohydrate uptake and inducer exclusion.</text>
</comment>
<dbReference type="EC" id="2.7.11.-" evidence="14"/>
<evidence type="ECO:0000256" key="9">
    <source>
        <dbReference type="ARBA" id="ARBA00022840"/>
    </source>
</evidence>
<evidence type="ECO:0000256" key="11">
    <source>
        <dbReference type="ARBA" id="ARBA00023268"/>
    </source>
</evidence>
<evidence type="ECO:0000256" key="12">
    <source>
        <dbReference type="ARBA" id="ARBA00023277"/>
    </source>
</evidence>
<feature type="binding site" evidence="14">
    <location>
        <begin position="162"/>
        <end position="169"/>
    </location>
    <ligand>
        <name>ATP</name>
        <dbReference type="ChEBI" id="CHEBI:30616"/>
    </ligand>
</feature>
<comment type="catalytic activity">
    <reaction evidence="13 14">
        <text>[HPr protein]-O-phospho-L-serine + phosphate + H(+) = [HPr protein]-L-serine + diphosphate</text>
        <dbReference type="Rhea" id="RHEA:46604"/>
        <dbReference type="Rhea" id="RHEA-COMP:11602"/>
        <dbReference type="Rhea" id="RHEA-COMP:11603"/>
        <dbReference type="ChEBI" id="CHEBI:15378"/>
        <dbReference type="ChEBI" id="CHEBI:29999"/>
        <dbReference type="ChEBI" id="CHEBI:33019"/>
        <dbReference type="ChEBI" id="CHEBI:43474"/>
        <dbReference type="ChEBI" id="CHEBI:83421"/>
    </reaction>
</comment>
<evidence type="ECO:0000256" key="10">
    <source>
        <dbReference type="ARBA" id="ARBA00022842"/>
    </source>
</evidence>
<dbReference type="SUPFAM" id="SSF75138">
    <property type="entry name" value="HprK N-terminal domain-like"/>
    <property type="match status" value="1"/>
</dbReference>
<keyword evidence="4 14" id="KW-0723">Serine/threonine-protein kinase</keyword>
<evidence type="ECO:0000256" key="2">
    <source>
        <dbReference type="ARBA" id="ARBA00001946"/>
    </source>
</evidence>
<feature type="binding site" evidence="14">
    <location>
        <position position="169"/>
    </location>
    <ligand>
        <name>Mg(2+)</name>
        <dbReference type="ChEBI" id="CHEBI:18420"/>
    </ligand>
</feature>
<dbReference type="AlphaFoldDB" id="A0AAW3JW81"/>
<dbReference type="EC" id="2.7.4.-" evidence="14"/>